<dbReference type="InterPro" id="IPR018677">
    <property type="entry name" value="DUF2157"/>
</dbReference>
<keyword evidence="1" id="KW-0472">Membrane</keyword>
<evidence type="ECO:0000313" key="3">
    <source>
        <dbReference type="EMBL" id="KAB7732773.1"/>
    </source>
</evidence>
<evidence type="ECO:0000256" key="1">
    <source>
        <dbReference type="SAM" id="Phobius"/>
    </source>
</evidence>
<name>A0A7J5U4Z4_9BACT</name>
<feature type="transmembrane region" description="Helical" evidence="1">
    <location>
        <begin position="187"/>
        <end position="206"/>
    </location>
</feature>
<keyword evidence="4" id="KW-1185">Reference proteome</keyword>
<dbReference type="Pfam" id="PF09925">
    <property type="entry name" value="DUF2157"/>
    <property type="match status" value="1"/>
</dbReference>
<dbReference type="Proteomes" id="UP000488299">
    <property type="component" value="Unassembled WGS sequence"/>
</dbReference>
<dbReference type="AlphaFoldDB" id="A0A7J5U4Z4"/>
<dbReference type="RefSeq" id="WP_152122349.1">
    <property type="nucleotide sequence ID" value="NZ_WELI01000001.1"/>
</dbReference>
<evidence type="ECO:0000313" key="4">
    <source>
        <dbReference type="Proteomes" id="UP000488299"/>
    </source>
</evidence>
<feature type="transmembrane region" description="Helical" evidence="1">
    <location>
        <begin position="156"/>
        <end position="175"/>
    </location>
</feature>
<comment type="caution">
    <text evidence="3">The sequence shown here is derived from an EMBL/GenBank/DDBJ whole genome shotgun (WGS) entry which is preliminary data.</text>
</comment>
<gene>
    <name evidence="3" type="ORF">F5984_02140</name>
</gene>
<proteinExistence type="predicted"/>
<sequence>MSPKEILDQLHERGLLPTGQHALIDRVERERPFSLHWELRSVLYVGILFMSSGLGLLIYENYDALGHVTILAGIGLLCVAAFAYAWSVRPPWTPALTQSQSPFGDYALVLGCLLFLSLEGYAQYEYNLFGDRYGLVTFLPAILFLALAYRFDHRGVLGMGLTALMAWVGVTVRPLDLYLKTNFFDERVIYSALMLSGVLIGAAMLLQRRGIKPHFTFSYLLVIGNLMLVALLAGMFNVPDLRLLFAVGLALACMLFDRYARREQSFLFGLMAAIYGYIGLSYLLFHYLRPDEYVSTFYLLLSGGVLVAYLLTYKKQKIDPDAPPTGPISR</sequence>
<evidence type="ECO:0000259" key="2">
    <source>
        <dbReference type="Pfam" id="PF09925"/>
    </source>
</evidence>
<keyword evidence="1" id="KW-0812">Transmembrane</keyword>
<protein>
    <submittedName>
        <fullName evidence="3">DUF2157 domain-containing protein</fullName>
    </submittedName>
</protein>
<feature type="transmembrane region" description="Helical" evidence="1">
    <location>
        <begin position="293"/>
        <end position="311"/>
    </location>
</feature>
<reference evidence="3 4" key="1">
    <citation type="submission" date="2019-10" db="EMBL/GenBank/DDBJ databases">
        <title>Rudanella paleaurantiibacter sp. nov., isolated from sludge.</title>
        <authorList>
            <person name="Xu S.Q."/>
        </authorList>
    </citation>
    <scope>NUCLEOTIDE SEQUENCE [LARGE SCALE GENOMIC DNA]</scope>
    <source>
        <strain evidence="3 4">HX-22-17</strain>
    </source>
</reference>
<feature type="transmembrane region" description="Helical" evidence="1">
    <location>
        <begin position="41"/>
        <end position="59"/>
    </location>
</feature>
<feature type="transmembrane region" description="Helical" evidence="1">
    <location>
        <begin position="65"/>
        <end position="86"/>
    </location>
</feature>
<keyword evidence="1" id="KW-1133">Transmembrane helix</keyword>
<feature type="transmembrane region" description="Helical" evidence="1">
    <location>
        <begin position="130"/>
        <end position="149"/>
    </location>
</feature>
<feature type="domain" description="DUF2157" evidence="2">
    <location>
        <begin position="9"/>
        <end position="155"/>
    </location>
</feature>
<feature type="transmembrane region" description="Helical" evidence="1">
    <location>
        <begin position="106"/>
        <end position="124"/>
    </location>
</feature>
<organism evidence="3 4">
    <name type="scientific">Rudanella paleaurantiibacter</name>
    <dbReference type="NCBI Taxonomy" id="2614655"/>
    <lineage>
        <taxon>Bacteria</taxon>
        <taxon>Pseudomonadati</taxon>
        <taxon>Bacteroidota</taxon>
        <taxon>Cytophagia</taxon>
        <taxon>Cytophagales</taxon>
        <taxon>Cytophagaceae</taxon>
        <taxon>Rudanella</taxon>
    </lineage>
</organism>
<dbReference type="EMBL" id="WELI01000001">
    <property type="protein sequence ID" value="KAB7732773.1"/>
    <property type="molecule type" value="Genomic_DNA"/>
</dbReference>
<feature type="transmembrane region" description="Helical" evidence="1">
    <location>
        <begin position="266"/>
        <end position="287"/>
    </location>
</feature>
<feature type="transmembrane region" description="Helical" evidence="1">
    <location>
        <begin position="218"/>
        <end position="236"/>
    </location>
</feature>
<accession>A0A7J5U4Z4</accession>